<evidence type="ECO:0000313" key="1">
    <source>
        <dbReference type="EMBL" id="EHR42736.1"/>
    </source>
</evidence>
<dbReference type="RefSeq" id="WP_008949129.1">
    <property type="nucleotide sequence ID" value="NZ_AHTH01000001.1"/>
</dbReference>
<keyword evidence="2" id="KW-1185">Reference proteome</keyword>
<gene>
    <name evidence="1" type="ORF">AJE_00180</name>
</gene>
<name>H3Z9N5_9ALTE</name>
<dbReference type="EMBL" id="AHTH01000001">
    <property type="protein sequence ID" value="EHR42736.1"/>
    <property type="molecule type" value="Genomic_DNA"/>
</dbReference>
<dbReference type="STRING" id="1129374.AJE_00180"/>
<proteinExistence type="predicted"/>
<dbReference type="Pfam" id="PF18906">
    <property type="entry name" value="Phage_tube_2"/>
    <property type="match status" value="1"/>
</dbReference>
<dbReference type="PATRIC" id="fig|1129374.4.peg.37"/>
<sequence length="313" mass="33768">MGERIYEQDTCVLAAVEATYGTDATPTAAANAMRVKVDFNPIDGDQEALEYDAGRGGSKGSVQRNKRLTGTLTGYVAGSGAAGTAPAIGPLLQMCGLKPTVTTAEKVVYKPTFPVTDSCTLHIFRGKNKHPALGCRGNLEVSLGPNALPKFTFNNIIGLFVDPASVGSFQSADFSQFENPLVTDPVSITKMQLFGQDVNMAELILRLGNTVTYRAVVNNESVQVTGRMPQIEVLFEEPLIGDFDWYSKLSKFGALAYQLGQDVVDAGHIFELTAANVQLNSITPTYVDGISHLRCVLDVVPTARDNDFEMTFR</sequence>
<accession>H3Z9N5</accession>
<reference evidence="1 2" key="1">
    <citation type="journal article" date="2012" name="J. Bacteriol.">
        <title>Genome Sequence of Extracellular-Protease-Producing Alishewanella jeotgali Isolated from Traditional Korean Fermented Seafood.</title>
        <authorList>
            <person name="Jung J."/>
            <person name="Chun J."/>
            <person name="Park W."/>
        </authorList>
    </citation>
    <scope>NUCLEOTIDE SEQUENCE [LARGE SCALE GENOMIC DNA]</scope>
    <source>
        <strain evidence="1 2">KCTC 22429</strain>
    </source>
</reference>
<dbReference type="AlphaFoldDB" id="H3Z9N5"/>
<protein>
    <submittedName>
        <fullName evidence="1">Uncharacterized protein</fullName>
    </submittedName>
</protein>
<evidence type="ECO:0000313" key="2">
    <source>
        <dbReference type="Proteomes" id="UP000012046"/>
    </source>
</evidence>
<dbReference type="Proteomes" id="UP000012046">
    <property type="component" value="Unassembled WGS sequence"/>
</dbReference>
<organism evidence="1 2">
    <name type="scientific">Alishewanella jeotgali KCTC 22429</name>
    <dbReference type="NCBI Taxonomy" id="1129374"/>
    <lineage>
        <taxon>Bacteria</taxon>
        <taxon>Pseudomonadati</taxon>
        <taxon>Pseudomonadota</taxon>
        <taxon>Gammaproteobacteria</taxon>
        <taxon>Alteromonadales</taxon>
        <taxon>Alteromonadaceae</taxon>
        <taxon>Alishewanella</taxon>
    </lineage>
</organism>
<comment type="caution">
    <text evidence="1">The sequence shown here is derived from an EMBL/GenBank/DDBJ whole genome shotgun (WGS) entry which is preliminary data.</text>
</comment>
<dbReference type="eggNOG" id="ENOG502ZAKV">
    <property type="taxonomic scope" value="Bacteria"/>
</dbReference>
<dbReference type="InterPro" id="IPR044000">
    <property type="entry name" value="Phage_tube_2"/>
</dbReference>